<protein>
    <submittedName>
        <fullName evidence="1">Uncharacterized protein</fullName>
    </submittedName>
</protein>
<evidence type="ECO:0000313" key="1">
    <source>
        <dbReference type="EMBL" id="KAJ1944776.1"/>
    </source>
</evidence>
<gene>
    <name evidence="1" type="ORF">FBU59_002508</name>
</gene>
<comment type="caution">
    <text evidence="1">The sequence shown here is derived from an EMBL/GenBank/DDBJ whole genome shotgun (WGS) entry which is preliminary data.</text>
</comment>
<sequence>MSGRPDMNVRPEPVSLLDAPLILTSNFDPLNARAPMGSGNNFGTQDAQQKDTIVRSRFDDIEPSIMQRAMQLDAFSWQSLVIEEGLFQGEIMLGYNELQWLVQSFLGTGRDGRSDQRQDANTLRCLIEMRGRLFGWSERAVAGVAHLVEPEGISVISDIDDTIKASNIIESKRIVLETVFARPLLAVPGMAELYREWYKLGAEFHYVSNSPWQLYPSLDGFFHENQFPPGSAHLRTFDPNGLLSVSNFTGTPQMKRDTIEQLFSVFPRRKYIFVGDSGEHDLETYTDLARRFPDKVLRIYIRDLFAPLSVPSITTDLSTASNSTGGVLNYGVVEPLAPSNRVSAGGLQNKPLQQVSGARGSHANDDELSDTADLIQFGTTDSDAEYASDAPSVSSQKSRPPPVPPKPQHLRGTSPPSTFTHPPPPKPPRTRPFSDPPPLAMQANQIHASATAPHPPSLQQQMRNSQHMPGSWSAGANAVPGTAVDQPGAFNVDYLREQAQKWMAFYAQQFYVSQTKSFTKHAAQYLPTIEANPHIIQYDAIPSESDLNIAATQQQPSGNAPLSSQAGPVYGNMPQEAYHQQGDGSQQNLSGMTSRSSSFASFNIPEPPPTEAQLVRNSRRLQLWKRYVDATRGLHPDVCRLFVDAKDIKSDKTLFSVLFPAHSASQI</sequence>
<reference evidence="1" key="1">
    <citation type="submission" date="2022-07" db="EMBL/GenBank/DDBJ databases">
        <title>Phylogenomic reconstructions and comparative analyses of Kickxellomycotina fungi.</title>
        <authorList>
            <person name="Reynolds N.K."/>
            <person name="Stajich J.E."/>
            <person name="Barry K."/>
            <person name="Grigoriev I.V."/>
            <person name="Crous P."/>
            <person name="Smith M.E."/>
        </authorList>
    </citation>
    <scope>NUCLEOTIDE SEQUENCE</scope>
    <source>
        <strain evidence="1">NRRL 5244</strain>
    </source>
</reference>
<name>A0ACC1JAV8_9FUNG</name>
<organism evidence="1 2">
    <name type="scientific">Linderina macrospora</name>
    <dbReference type="NCBI Taxonomy" id="4868"/>
    <lineage>
        <taxon>Eukaryota</taxon>
        <taxon>Fungi</taxon>
        <taxon>Fungi incertae sedis</taxon>
        <taxon>Zoopagomycota</taxon>
        <taxon>Kickxellomycotina</taxon>
        <taxon>Kickxellomycetes</taxon>
        <taxon>Kickxellales</taxon>
        <taxon>Kickxellaceae</taxon>
        <taxon>Linderina</taxon>
    </lineage>
</organism>
<dbReference type="EMBL" id="JANBPW010001381">
    <property type="protein sequence ID" value="KAJ1944776.1"/>
    <property type="molecule type" value="Genomic_DNA"/>
</dbReference>
<accession>A0ACC1JAV8</accession>
<proteinExistence type="predicted"/>
<evidence type="ECO:0000313" key="2">
    <source>
        <dbReference type="Proteomes" id="UP001150603"/>
    </source>
</evidence>
<dbReference type="Proteomes" id="UP001150603">
    <property type="component" value="Unassembled WGS sequence"/>
</dbReference>
<keyword evidence="2" id="KW-1185">Reference proteome</keyword>